<dbReference type="RefSeq" id="WP_103984351.1">
    <property type="nucleotide sequence ID" value="NZ_FNVS01000024.1"/>
</dbReference>
<dbReference type="AlphaFoldDB" id="A0A8G2F5G6"/>
<keyword evidence="2" id="KW-1185">Reference proteome</keyword>
<dbReference type="Proteomes" id="UP000236725">
    <property type="component" value="Unassembled WGS sequence"/>
</dbReference>
<dbReference type="EMBL" id="FNVS01000024">
    <property type="protein sequence ID" value="SEG25182.1"/>
    <property type="molecule type" value="Genomic_DNA"/>
</dbReference>
<comment type="caution">
    <text evidence="1">The sequence shown here is derived from an EMBL/GenBank/DDBJ whole genome shotgun (WGS) entry which is preliminary data.</text>
</comment>
<organism evidence="1 2">
    <name type="scientific">Parabacteroides chinchillae</name>
    <dbReference type="NCBI Taxonomy" id="871327"/>
    <lineage>
        <taxon>Bacteria</taxon>
        <taxon>Pseudomonadati</taxon>
        <taxon>Bacteroidota</taxon>
        <taxon>Bacteroidia</taxon>
        <taxon>Bacteroidales</taxon>
        <taxon>Tannerellaceae</taxon>
        <taxon>Parabacteroides</taxon>
    </lineage>
</organism>
<protein>
    <submittedName>
        <fullName evidence="1">Uncharacterized protein</fullName>
    </submittedName>
</protein>
<proteinExistence type="predicted"/>
<evidence type="ECO:0000313" key="1">
    <source>
        <dbReference type="EMBL" id="SEG25182.1"/>
    </source>
</evidence>
<evidence type="ECO:0000313" key="2">
    <source>
        <dbReference type="Proteomes" id="UP000236725"/>
    </source>
</evidence>
<name>A0A8G2F5G6_9BACT</name>
<reference evidence="1 2" key="1">
    <citation type="submission" date="2016-10" db="EMBL/GenBank/DDBJ databases">
        <authorList>
            <person name="Varghese N."/>
            <person name="Submissions S."/>
        </authorList>
    </citation>
    <scope>NUCLEOTIDE SEQUENCE [LARGE SCALE GENOMIC DNA]</scope>
    <source>
        <strain evidence="1 2">DSM 29073</strain>
    </source>
</reference>
<accession>A0A8G2F5G6</accession>
<sequence>MIEKMDYAMIPNGFAHCFNGDCKNADHCLRHQIVRFIPDELWSVSVVNPARTSFDGECEAFMVDTPLKNAVGMDHLFDRIPCYEAKCIKQSLLTMYGKNKFYQFKRKERAFSPEDQHYIRQVFLSYGVEEEPVFDSWQTGYQWVKG</sequence>
<gene>
    <name evidence="1" type="ORF">SAMN05444001_1242</name>
</gene>
<dbReference type="InterPro" id="IPR045724">
    <property type="entry name" value="DUF6078"/>
</dbReference>
<dbReference type="Pfam" id="PF19555">
    <property type="entry name" value="DUF6078"/>
    <property type="match status" value="1"/>
</dbReference>